<feature type="region of interest" description="Disordered" evidence="1">
    <location>
        <begin position="24"/>
        <end position="43"/>
    </location>
</feature>
<keyword evidence="3" id="KW-1185">Reference proteome</keyword>
<sequence length="121" mass="12976">MIFLLDSDVGFIESLQTRGPNFVLSKTPAQRQEKESKASPSITSDTAIFRAHTTGLALGSKGPAVQGDEAGLIEMGLALGGTMTYEHDLRNGKRVKQALKPLRSSHCAEMESSDADEKAIN</sequence>
<dbReference type="EMBL" id="JAKZEL010000002">
    <property type="protein sequence ID" value="KAI4547223.1"/>
    <property type="molecule type" value="Genomic_DNA"/>
</dbReference>
<dbReference type="Proteomes" id="UP001214576">
    <property type="component" value="Unassembled WGS sequence"/>
</dbReference>
<name>A0AAD4UJ56_OVIAM</name>
<accession>A0AAD4UJ56</accession>
<evidence type="ECO:0000256" key="1">
    <source>
        <dbReference type="SAM" id="MobiDB-lite"/>
    </source>
</evidence>
<reference evidence="2" key="1">
    <citation type="submission" date="2022-03" db="EMBL/GenBank/DDBJ databases">
        <title>Genomic analyses of argali, domestic sheep and their hybrids provide insights into chromosomal evolution, heterosis and genetic basis of agronomic traits.</title>
        <authorList>
            <person name="Li M."/>
        </authorList>
    </citation>
    <scope>NUCLEOTIDE SEQUENCE</scope>
    <source>
        <strain evidence="2">CAU-MHL-2022a</strain>
        <tissue evidence="2">Skin</tissue>
    </source>
</reference>
<proteinExistence type="predicted"/>
<dbReference type="AlphaFoldDB" id="A0AAD4UJ56"/>
<gene>
    <name evidence="2" type="ORF">MG293_003778</name>
</gene>
<comment type="caution">
    <text evidence="2">The sequence shown here is derived from an EMBL/GenBank/DDBJ whole genome shotgun (WGS) entry which is preliminary data.</text>
</comment>
<organism evidence="2 3">
    <name type="scientific">Ovis ammon polii</name>
    <dbReference type="NCBI Taxonomy" id="230172"/>
    <lineage>
        <taxon>Eukaryota</taxon>
        <taxon>Metazoa</taxon>
        <taxon>Chordata</taxon>
        <taxon>Craniata</taxon>
        <taxon>Vertebrata</taxon>
        <taxon>Euteleostomi</taxon>
        <taxon>Mammalia</taxon>
        <taxon>Eutheria</taxon>
        <taxon>Laurasiatheria</taxon>
        <taxon>Artiodactyla</taxon>
        <taxon>Ruminantia</taxon>
        <taxon>Pecora</taxon>
        <taxon>Bovidae</taxon>
        <taxon>Caprinae</taxon>
        <taxon>Ovis</taxon>
    </lineage>
</organism>
<evidence type="ECO:0000313" key="3">
    <source>
        <dbReference type="Proteomes" id="UP001214576"/>
    </source>
</evidence>
<protein>
    <submittedName>
        <fullName evidence="2">Uncharacterized protein</fullName>
    </submittedName>
</protein>
<evidence type="ECO:0000313" key="2">
    <source>
        <dbReference type="EMBL" id="KAI4547223.1"/>
    </source>
</evidence>